<evidence type="ECO:0000313" key="2">
    <source>
        <dbReference type="EMBL" id="KUN79107.1"/>
    </source>
</evidence>
<comment type="caution">
    <text evidence="2">The sequence shown here is derived from an EMBL/GenBank/DDBJ whole genome shotgun (WGS) entry which is preliminary data.</text>
</comment>
<evidence type="ECO:0000259" key="1">
    <source>
        <dbReference type="Pfam" id="PF05239"/>
    </source>
</evidence>
<dbReference type="InterPro" id="IPR014747">
    <property type="entry name" value="Bac_photo_RC_H_C"/>
</dbReference>
<dbReference type="Proteomes" id="UP000053024">
    <property type="component" value="Unassembled WGS sequence"/>
</dbReference>
<feature type="domain" description="PRC-barrel" evidence="1">
    <location>
        <begin position="7"/>
        <end position="74"/>
    </location>
</feature>
<evidence type="ECO:0000313" key="3">
    <source>
        <dbReference type="Proteomes" id="UP000053024"/>
    </source>
</evidence>
<protein>
    <submittedName>
        <fullName evidence="2">Photosystem reaction center subunit H</fullName>
    </submittedName>
</protein>
<dbReference type="OrthoDB" id="3712018at2"/>
<organism evidence="2 3">
    <name type="scientific">Streptomyces bungoensis</name>
    <dbReference type="NCBI Taxonomy" id="285568"/>
    <lineage>
        <taxon>Bacteria</taxon>
        <taxon>Bacillati</taxon>
        <taxon>Actinomycetota</taxon>
        <taxon>Actinomycetes</taxon>
        <taxon>Kitasatosporales</taxon>
        <taxon>Streptomycetaceae</taxon>
        <taxon>Streptomyces</taxon>
    </lineage>
</organism>
<dbReference type="GO" id="GO:0019684">
    <property type="term" value="P:photosynthesis, light reaction"/>
    <property type="evidence" value="ECO:0007669"/>
    <property type="project" value="InterPro"/>
</dbReference>
<keyword evidence="3" id="KW-1185">Reference proteome</keyword>
<dbReference type="AlphaFoldDB" id="A0A101SRY9"/>
<reference evidence="2 3" key="1">
    <citation type="submission" date="2015-10" db="EMBL/GenBank/DDBJ databases">
        <title>Draft genome sequence of Streptomyces bungoensis DSM 41781, type strain for the species Streptomyces bungoensis.</title>
        <authorList>
            <person name="Ruckert C."/>
            <person name="Winkler A."/>
            <person name="Kalinowski J."/>
            <person name="Kampfer P."/>
            <person name="Glaeser S."/>
        </authorList>
    </citation>
    <scope>NUCLEOTIDE SEQUENCE [LARGE SCALE GENOMIC DNA]</scope>
    <source>
        <strain evidence="2 3">DSM 41781</strain>
    </source>
</reference>
<dbReference type="EMBL" id="LMWX01000054">
    <property type="protein sequence ID" value="KUN79107.1"/>
    <property type="molecule type" value="Genomic_DNA"/>
</dbReference>
<dbReference type="STRING" id="285568.AQJ66_29170"/>
<gene>
    <name evidence="2" type="ORF">AQJ66_29170</name>
</gene>
<dbReference type="InterPro" id="IPR027275">
    <property type="entry name" value="PRC-brl_dom"/>
</dbReference>
<dbReference type="Gene3D" id="3.90.50.10">
    <property type="entry name" value="Photosynthetic Reaction Center, subunit H, domain 2"/>
    <property type="match status" value="1"/>
</dbReference>
<accession>A0A101SRY9</accession>
<dbReference type="InterPro" id="IPR011033">
    <property type="entry name" value="PRC_barrel-like_sf"/>
</dbReference>
<dbReference type="RefSeq" id="WP_061928075.1">
    <property type="nucleotide sequence ID" value="NZ_JBEYBH010000018.1"/>
</dbReference>
<dbReference type="Pfam" id="PF05239">
    <property type="entry name" value="PRC"/>
    <property type="match status" value="1"/>
</dbReference>
<dbReference type="GO" id="GO:0030077">
    <property type="term" value="C:plasma membrane light-harvesting complex"/>
    <property type="evidence" value="ECO:0007669"/>
    <property type="project" value="InterPro"/>
</dbReference>
<name>A0A101SRY9_9ACTN</name>
<dbReference type="SUPFAM" id="SSF50346">
    <property type="entry name" value="PRC-barrel domain"/>
    <property type="match status" value="1"/>
</dbReference>
<sequence length="118" mass="12694">MFEAGDIREWRGHDVVDPGGHKIGVLESVYVDTATDQPSFATVTVGLPTRRRLAFVPLSGATVGPGYLKVVHSKDAVRKAPSIDTDGELLASDEPGVFAHYSMDYTPGAGGERRLARR</sequence>
<proteinExistence type="predicted"/>